<evidence type="ECO:0000313" key="2">
    <source>
        <dbReference type="EMBL" id="RCW62903.1"/>
    </source>
</evidence>
<organism evidence="2 3">
    <name type="scientific">Marinobacter nauticus</name>
    <name type="common">Marinobacter hydrocarbonoclasticus</name>
    <name type="synonym">Marinobacter aquaeolei</name>
    <dbReference type="NCBI Taxonomy" id="2743"/>
    <lineage>
        <taxon>Bacteria</taxon>
        <taxon>Pseudomonadati</taxon>
        <taxon>Pseudomonadota</taxon>
        <taxon>Gammaproteobacteria</taxon>
        <taxon>Pseudomonadales</taxon>
        <taxon>Marinobacteraceae</taxon>
        <taxon>Marinobacter</taxon>
    </lineage>
</organism>
<sequence>MTQSAWTRDGRPVDASMFSRSEWERLKACSQPGDFMMPCCQAVAVLKTSINGLPFFAHLSEECATSPETVWHKSGKATVMAALNELGIEGKEEASGESPSGSKWTADVLFSSGSRTIAIELQRSYQHLRDYFRRQERYAQSDVECYWLVRREQFLTLGKSTCRLLLKRDFGNIWPSGGIGTGMLPELPVSILDLEKQEPVVFGGFKSAKVSVWLQGILSGDYQYRSGSWNLG</sequence>
<evidence type="ECO:0000313" key="3">
    <source>
        <dbReference type="Proteomes" id="UP000253647"/>
    </source>
</evidence>
<evidence type="ECO:0000259" key="1">
    <source>
        <dbReference type="Pfam" id="PF06054"/>
    </source>
</evidence>
<accession>A0A368X4N9</accession>
<proteinExistence type="predicted"/>
<feature type="domain" description="Competence protein CoiA nuclease-like" evidence="1">
    <location>
        <begin position="68"/>
        <end position="163"/>
    </location>
</feature>
<dbReference type="InterPro" id="IPR010330">
    <property type="entry name" value="CoiA_nuc"/>
</dbReference>
<gene>
    <name evidence="2" type="ORF">DET61_12025</name>
</gene>
<protein>
    <submittedName>
        <fullName evidence="2">Competence protein CoiA-like protein</fullName>
    </submittedName>
</protein>
<comment type="caution">
    <text evidence="2">The sequence shown here is derived from an EMBL/GenBank/DDBJ whole genome shotgun (WGS) entry which is preliminary data.</text>
</comment>
<dbReference type="Proteomes" id="UP000253647">
    <property type="component" value="Unassembled WGS sequence"/>
</dbReference>
<dbReference type="RefSeq" id="WP_114435384.1">
    <property type="nucleotide sequence ID" value="NZ_QPJI01000020.1"/>
</dbReference>
<reference evidence="2 3" key="1">
    <citation type="submission" date="2018-07" db="EMBL/GenBank/DDBJ databases">
        <title>Freshwater and sediment microbial communities from various areas in North America, analyzing microbe dynamics in response to fracking.</title>
        <authorList>
            <person name="Lamendella R."/>
        </authorList>
    </citation>
    <scope>NUCLEOTIDE SEQUENCE [LARGE SCALE GENOMIC DNA]</scope>
    <source>
        <strain evidence="2 3">105B</strain>
    </source>
</reference>
<name>A0A368X4N9_MARNT</name>
<dbReference type="Pfam" id="PF06054">
    <property type="entry name" value="CoiA_nuc"/>
    <property type="match status" value="1"/>
</dbReference>
<dbReference type="AlphaFoldDB" id="A0A368X4N9"/>
<dbReference type="EMBL" id="QPJI01000020">
    <property type="protein sequence ID" value="RCW62903.1"/>
    <property type="molecule type" value="Genomic_DNA"/>
</dbReference>